<reference evidence="2" key="1">
    <citation type="submission" date="2014-09" db="EMBL/GenBank/DDBJ databases">
        <authorList>
            <person name="Sharma Rahul"/>
            <person name="Thines Marco"/>
        </authorList>
    </citation>
    <scope>NUCLEOTIDE SEQUENCE [LARGE SCALE GENOMIC DNA]</scope>
</reference>
<dbReference type="AlphaFoldDB" id="A0A0N7L4R9"/>
<dbReference type="Proteomes" id="UP000054928">
    <property type="component" value="Unassembled WGS sequence"/>
</dbReference>
<evidence type="ECO:0000313" key="1">
    <source>
        <dbReference type="EMBL" id="CEG39443.1"/>
    </source>
</evidence>
<organism evidence="1 2">
    <name type="scientific">Plasmopara halstedii</name>
    <name type="common">Downy mildew of sunflower</name>
    <dbReference type="NCBI Taxonomy" id="4781"/>
    <lineage>
        <taxon>Eukaryota</taxon>
        <taxon>Sar</taxon>
        <taxon>Stramenopiles</taxon>
        <taxon>Oomycota</taxon>
        <taxon>Peronosporomycetes</taxon>
        <taxon>Peronosporales</taxon>
        <taxon>Peronosporaceae</taxon>
        <taxon>Plasmopara</taxon>
    </lineage>
</organism>
<dbReference type="EMBL" id="CCYD01000428">
    <property type="protein sequence ID" value="CEG39443.1"/>
    <property type="molecule type" value="Genomic_DNA"/>
</dbReference>
<sequence length="53" mass="5573">MATIIASEINICAIAAEWILATSVAATLFKPTLRTASLTRRLLERLAGTLSGA</sequence>
<name>A0A0N7L4R9_PLAHL</name>
<accession>A0A0N7L4R9</accession>
<protein>
    <submittedName>
        <fullName evidence="1">Uncharacterized protein</fullName>
    </submittedName>
</protein>
<proteinExistence type="predicted"/>
<dbReference type="RefSeq" id="XP_024575812.1">
    <property type="nucleotide sequence ID" value="XM_024724990.1"/>
</dbReference>
<evidence type="ECO:0000313" key="2">
    <source>
        <dbReference type="Proteomes" id="UP000054928"/>
    </source>
</evidence>
<keyword evidence="2" id="KW-1185">Reference proteome</keyword>
<dbReference type="GeneID" id="36404744"/>